<dbReference type="Pfam" id="PF10358">
    <property type="entry name" value="NT-C2"/>
    <property type="match status" value="1"/>
</dbReference>
<reference evidence="4" key="1">
    <citation type="submission" date="2011-08" db="EMBL/GenBank/DDBJ databases">
        <title>The draft genome of Latimeria chalumnae.</title>
        <authorList>
            <person name="Di Palma F."/>
            <person name="Alfoldi J."/>
            <person name="Johnson J."/>
            <person name="Berlin A."/>
            <person name="Gnerre S."/>
            <person name="Jaffe D."/>
            <person name="MacCallum I."/>
            <person name="Young S."/>
            <person name="Walker B.J."/>
            <person name="Lander E."/>
            <person name="Lindblad-Toh K."/>
        </authorList>
    </citation>
    <scope>NUCLEOTIDE SEQUENCE [LARGE SCALE GENOMIC DNA]</scope>
    <source>
        <strain evidence="4">Wild caught</strain>
    </source>
</reference>
<dbReference type="EMBL" id="AFYH01136578">
    <property type="status" value="NOT_ANNOTATED_CDS"/>
    <property type="molecule type" value="Genomic_DNA"/>
</dbReference>
<organism evidence="3 4">
    <name type="scientific">Latimeria chalumnae</name>
    <name type="common">Coelacanth</name>
    <dbReference type="NCBI Taxonomy" id="7897"/>
    <lineage>
        <taxon>Eukaryota</taxon>
        <taxon>Metazoa</taxon>
        <taxon>Chordata</taxon>
        <taxon>Craniata</taxon>
        <taxon>Vertebrata</taxon>
        <taxon>Euteleostomi</taxon>
        <taxon>Coelacanthiformes</taxon>
        <taxon>Coelacanthidae</taxon>
        <taxon>Latimeria</taxon>
    </lineage>
</organism>
<keyword evidence="4" id="KW-1185">Reference proteome</keyword>
<dbReference type="Proteomes" id="UP000008672">
    <property type="component" value="Unassembled WGS sequence"/>
</dbReference>
<dbReference type="STRING" id="7897.ENSLACP00000015253"/>
<dbReference type="HOGENOM" id="CLU_024948_1_1_1"/>
<comment type="similarity">
    <text evidence="1">Belongs to the EEIG family.</text>
</comment>
<protein>
    <recommendedName>
        <fullName evidence="2">C2 NT-type domain-containing protein</fullName>
    </recommendedName>
</protein>
<reference evidence="3" key="2">
    <citation type="submission" date="2025-08" db="UniProtKB">
        <authorList>
            <consortium name="Ensembl"/>
        </authorList>
    </citation>
    <scope>IDENTIFICATION</scope>
</reference>
<dbReference type="GeneTree" id="ENSGT00940000156132"/>
<name>H3B032_LATCH</name>
<dbReference type="InParanoid" id="H3B032"/>
<dbReference type="PANTHER" id="PTHR21456">
    <property type="entry name" value="FAMILY WITH SEQUENCE SIMILARITY 102"/>
    <property type="match status" value="1"/>
</dbReference>
<evidence type="ECO:0000259" key="2">
    <source>
        <dbReference type="PROSITE" id="PS51840"/>
    </source>
</evidence>
<dbReference type="InterPro" id="IPR019448">
    <property type="entry name" value="NT-C2"/>
</dbReference>
<evidence type="ECO:0000256" key="1">
    <source>
        <dbReference type="ARBA" id="ARBA00034780"/>
    </source>
</evidence>
<reference evidence="3" key="3">
    <citation type="submission" date="2025-09" db="UniProtKB">
        <authorList>
            <consortium name="Ensembl"/>
        </authorList>
    </citation>
    <scope>IDENTIFICATION</scope>
</reference>
<dbReference type="eggNOG" id="ENOG502QRRN">
    <property type="taxonomic scope" value="Eukaryota"/>
</dbReference>
<dbReference type="EMBL" id="AFYH01136577">
    <property type="status" value="NOT_ANNOTATED_CDS"/>
    <property type="molecule type" value="Genomic_DNA"/>
</dbReference>
<dbReference type="AlphaFoldDB" id="H3B032"/>
<evidence type="ECO:0000313" key="4">
    <source>
        <dbReference type="Proteomes" id="UP000008672"/>
    </source>
</evidence>
<sequence length="394" mass="43984">MGFLTRKKSMKFRVTFELDSLTNIPFMNGILFCKIRLVDGRFNGNSSREQIRAHSVFWRKSFQFDCQISVRLPSGILNNCICRVSVRKEIKGGKSYQKLGFVDLNLAEFAGSGYTVRHSILERYGTSPSKADNSILKVAVCMQLLSGDPCFKVLQGFASCLWTLDPLLSYLSDNLKLDLNLIILGTLRTYLCACVCVSVYVDICVFVSDFSQRASLHVQMRCCGESQSESAAASKSKKPTRKAKANQAHISLLKISFKRKTLQNNLPSAPGSLDFLPSLTSVEEDLRESELSEEEEMARRLGSECQFEPCTEAVERRSVKQQLRRVDSTRVNAQDVVEELWGTQFTMKPADATAEEDCLTLYVAKDGGTVLGGSSNLPSGRKAVGMWKQVIIER</sequence>
<proteinExistence type="inferred from homology"/>
<dbReference type="PROSITE" id="PS51840">
    <property type="entry name" value="C2_NT"/>
    <property type="match status" value="1"/>
</dbReference>
<accession>H3B032</accession>
<dbReference type="Ensembl" id="ENSLACT00000015359.1">
    <property type="protein sequence ID" value="ENSLACP00000015253.1"/>
    <property type="gene ID" value="ENSLACG00000013426.1"/>
</dbReference>
<evidence type="ECO:0000313" key="3">
    <source>
        <dbReference type="Ensembl" id="ENSLACP00000015253.1"/>
    </source>
</evidence>
<feature type="domain" description="C2 NT-type" evidence="2">
    <location>
        <begin position="2"/>
        <end position="144"/>
    </location>
</feature>
<dbReference type="InterPro" id="IPR039931">
    <property type="entry name" value="EEIG1/2-like"/>
</dbReference>
<dbReference type="PANTHER" id="PTHR21456:SF1">
    <property type="entry name" value="C2 NT-TYPE DOMAIN-CONTAINING PROTEIN"/>
    <property type="match status" value="1"/>
</dbReference>